<organism evidence="1">
    <name type="scientific">Terrestrivirus sp</name>
    <dbReference type="NCBI Taxonomy" id="2487775"/>
    <lineage>
        <taxon>Viruses</taxon>
        <taxon>Varidnaviria</taxon>
        <taxon>Bamfordvirae</taxon>
        <taxon>Nucleocytoviricota</taxon>
        <taxon>Megaviricetes</taxon>
        <taxon>Imitervirales</taxon>
        <taxon>Mimiviridae</taxon>
        <taxon>Klosneuvirinae</taxon>
    </lineage>
</organism>
<dbReference type="EMBL" id="MK071979">
    <property type="protein sequence ID" value="AYV75484.1"/>
    <property type="molecule type" value="Genomic_DNA"/>
</dbReference>
<proteinExistence type="predicted"/>
<sequence>MNRIEYENKLKQLIESYGKTCKVYDSQEIPQKRRCICILPTEPEIYSEKGTFMIQTYINEQRGENIIDSLEVEYEYGDGNVEHHIDFYQRFNNLKHYINEDQLHEIINMTLKEIEQVLIFIKIFDPDKKV</sequence>
<name>A0A3G4ZM41_9VIRU</name>
<accession>A0A3G4ZM41</accession>
<protein>
    <submittedName>
        <fullName evidence="1">Uncharacterized protein</fullName>
    </submittedName>
</protein>
<reference evidence="1" key="1">
    <citation type="submission" date="2018-10" db="EMBL/GenBank/DDBJ databases">
        <title>Hidden diversity of soil giant viruses.</title>
        <authorList>
            <person name="Schulz F."/>
            <person name="Alteio L."/>
            <person name="Goudeau D."/>
            <person name="Ryan E.M."/>
            <person name="Malmstrom R.R."/>
            <person name="Blanchard J."/>
            <person name="Woyke T."/>
        </authorList>
    </citation>
    <scope>NUCLEOTIDE SEQUENCE</scope>
    <source>
        <strain evidence="1">TEV1</strain>
    </source>
</reference>
<evidence type="ECO:0000313" key="1">
    <source>
        <dbReference type="EMBL" id="AYV75484.1"/>
    </source>
</evidence>
<gene>
    <name evidence="1" type="ORF">Terrestrivirus1_358</name>
</gene>